<keyword evidence="1" id="KW-0812">Transmembrane</keyword>
<dbReference type="InParanoid" id="A2DPT5"/>
<feature type="transmembrane region" description="Helical" evidence="1">
    <location>
        <begin position="144"/>
        <end position="161"/>
    </location>
</feature>
<evidence type="ECO:0008006" key="4">
    <source>
        <dbReference type="Google" id="ProtNLM"/>
    </source>
</evidence>
<evidence type="ECO:0000313" key="2">
    <source>
        <dbReference type="EMBL" id="EAY17531.1"/>
    </source>
</evidence>
<protein>
    <recommendedName>
        <fullName evidence="4">Frag1/DRAM/Sfk1 family protein</fullName>
    </recommendedName>
</protein>
<dbReference type="KEGG" id="tva:4775542"/>
<dbReference type="Proteomes" id="UP000001542">
    <property type="component" value="Unassembled WGS sequence"/>
</dbReference>
<accession>A2DPT5</accession>
<dbReference type="RefSeq" id="XP_001329666.1">
    <property type="nucleotide sequence ID" value="XM_001329631.1"/>
</dbReference>
<proteinExistence type="predicted"/>
<keyword evidence="3" id="KW-1185">Reference proteome</keyword>
<dbReference type="VEuPathDB" id="TrichDB:TVAGG3_0551980"/>
<keyword evidence="1" id="KW-0472">Membrane</keyword>
<organism evidence="2 3">
    <name type="scientific">Trichomonas vaginalis (strain ATCC PRA-98 / G3)</name>
    <dbReference type="NCBI Taxonomy" id="412133"/>
    <lineage>
        <taxon>Eukaryota</taxon>
        <taxon>Metamonada</taxon>
        <taxon>Parabasalia</taxon>
        <taxon>Trichomonadida</taxon>
        <taxon>Trichomonadidae</taxon>
        <taxon>Trichomonas</taxon>
    </lineage>
</organism>
<dbReference type="EMBL" id="DS113229">
    <property type="protein sequence ID" value="EAY17531.1"/>
    <property type="molecule type" value="Genomic_DNA"/>
</dbReference>
<feature type="transmembrane region" description="Helical" evidence="1">
    <location>
        <begin position="120"/>
        <end position="138"/>
    </location>
</feature>
<dbReference type="VEuPathDB" id="TrichDB:TVAG_453590"/>
<name>A2DPT5_TRIV3</name>
<sequence length="241" mass="27467">MSLQESLISEVESSSVFVMLRSTPPGTAPIKMKIEYVAVFILFLLSALFILNGVFYYLQGRYIGYIPSPSELSIGSYQVHLTSTFYPICGFILSILLTIRTSHIDLSSRVSKLTNRLLRFFSIFNAILFIFYGCFTIVDHRFVHNITLLLLTICILVYECISARLVKTWKNYLSISGSIAMFALSLTLNIVTMLRPYKIQNIVPYCEYAAIALIFLFILSLFYELSQVILDVVVIQEKNNN</sequence>
<feature type="transmembrane region" description="Helical" evidence="1">
    <location>
        <begin position="173"/>
        <end position="196"/>
    </location>
</feature>
<reference evidence="2" key="1">
    <citation type="submission" date="2006-10" db="EMBL/GenBank/DDBJ databases">
        <authorList>
            <person name="Amadeo P."/>
            <person name="Zhao Q."/>
            <person name="Wortman J."/>
            <person name="Fraser-Liggett C."/>
            <person name="Carlton J."/>
        </authorList>
    </citation>
    <scope>NUCLEOTIDE SEQUENCE</scope>
    <source>
        <strain evidence="2">G3</strain>
    </source>
</reference>
<feature type="transmembrane region" description="Helical" evidence="1">
    <location>
        <begin position="36"/>
        <end position="58"/>
    </location>
</feature>
<dbReference type="AlphaFoldDB" id="A2DPT5"/>
<feature type="transmembrane region" description="Helical" evidence="1">
    <location>
        <begin position="202"/>
        <end position="223"/>
    </location>
</feature>
<keyword evidence="1" id="KW-1133">Transmembrane helix</keyword>
<gene>
    <name evidence="2" type="ORF">TVAG_453590</name>
</gene>
<evidence type="ECO:0000256" key="1">
    <source>
        <dbReference type="SAM" id="Phobius"/>
    </source>
</evidence>
<feature type="transmembrane region" description="Helical" evidence="1">
    <location>
        <begin position="78"/>
        <end position="99"/>
    </location>
</feature>
<evidence type="ECO:0000313" key="3">
    <source>
        <dbReference type="Proteomes" id="UP000001542"/>
    </source>
</evidence>
<reference evidence="2" key="2">
    <citation type="journal article" date="2007" name="Science">
        <title>Draft genome sequence of the sexually transmitted pathogen Trichomonas vaginalis.</title>
        <authorList>
            <person name="Carlton J.M."/>
            <person name="Hirt R.P."/>
            <person name="Silva J.C."/>
            <person name="Delcher A.L."/>
            <person name="Schatz M."/>
            <person name="Zhao Q."/>
            <person name="Wortman J.R."/>
            <person name="Bidwell S.L."/>
            <person name="Alsmark U.C.M."/>
            <person name="Besteiro S."/>
            <person name="Sicheritz-Ponten T."/>
            <person name="Noel C.J."/>
            <person name="Dacks J.B."/>
            <person name="Foster P.G."/>
            <person name="Simillion C."/>
            <person name="Van de Peer Y."/>
            <person name="Miranda-Saavedra D."/>
            <person name="Barton G.J."/>
            <person name="Westrop G.D."/>
            <person name="Mueller S."/>
            <person name="Dessi D."/>
            <person name="Fiori P.L."/>
            <person name="Ren Q."/>
            <person name="Paulsen I."/>
            <person name="Zhang H."/>
            <person name="Bastida-Corcuera F.D."/>
            <person name="Simoes-Barbosa A."/>
            <person name="Brown M.T."/>
            <person name="Hayes R.D."/>
            <person name="Mukherjee M."/>
            <person name="Okumura C.Y."/>
            <person name="Schneider R."/>
            <person name="Smith A.J."/>
            <person name="Vanacova S."/>
            <person name="Villalvazo M."/>
            <person name="Haas B.J."/>
            <person name="Pertea M."/>
            <person name="Feldblyum T.V."/>
            <person name="Utterback T.R."/>
            <person name="Shu C.L."/>
            <person name="Osoegawa K."/>
            <person name="de Jong P.J."/>
            <person name="Hrdy I."/>
            <person name="Horvathova L."/>
            <person name="Zubacova Z."/>
            <person name="Dolezal P."/>
            <person name="Malik S.B."/>
            <person name="Logsdon J.M. Jr."/>
            <person name="Henze K."/>
            <person name="Gupta A."/>
            <person name="Wang C.C."/>
            <person name="Dunne R.L."/>
            <person name="Upcroft J.A."/>
            <person name="Upcroft P."/>
            <person name="White O."/>
            <person name="Salzberg S.L."/>
            <person name="Tang P."/>
            <person name="Chiu C.-H."/>
            <person name="Lee Y.-S."/>
            <person name="Embley T.M."/>
            <person name="Coombs G.H."/>
            <person name="Mottram J.C."/>
            <person name="Tachezy J."/>
            <person name="Fraser-Liggett C.M."/>
            <person name="Johnson P.J."/>
        </authorList>
    </citation>
    <scope>NUCLEOTIDE SEQUENCE [LARGE SCALE GENOMIC DNA]</scope>
    <source>
        <strain evidence="2">G3</strain>
    </source>
</reference>